<protein>
    <submittedName>
        <fullName evidence="2">Uncharacterized protein</fullName>
    </submittedName>
</protein>
<dbReference type="Pfam" id="PF19591">
    <property type="entry name" value="DUF6096"/>
    <property type="match status" value="1"/>
</dbReference>
<dbReference type="Proteomes" id="UP000321659">
    <property type="component" value="Unassembled WGS sequence"/>
</dbReference>
<accession>A0A5C6MBA9</accession>
<sequence>MGKIVTLKTVEFGGKTLQLRLDGKTIVRIENRLNKSMLALFMNGTGMNMPKVGELLLVLQMANTNHGVKEEEMTDLYDAYVGQGNSYMDLFQTVQESLDEAGFFGKKKDESATDGASPLLVEETDEMMETKAEDSLA</sequence>
<organism evidence="2 3">
    <name type="scientific">Dellaglioa algida</name>
    <dbReference type="NCBI Taxonomy" id="105612"/>
    <lineage>
        <taxon>Bacteria</taxon>
        <taxon>Bacillati</taxon>
        <taxon>Bacillota</taxon>
        <taxon>Bacilli</taxon>
        <taxon>Lactobacillales</taxon>
        <taxon>Lactobacillaceae</taxon>
        <taxon>Dellaglioa</taxon>
    </lineage>
</organism>
<name>A0A5C6MBA9_9LACO</name>
<dbReference type="AlphaFoldDB" id="A0A5C6MBA9"/>
<gene>
    <name evidence="2" type="ORF">LABALGLTS371_15420</name>
</gene>
<feature type="region of interest" description="Disordered" evidence="1">
    <location>
        <begin position="105"/>
        <end position="137"/>
    </location>
</feature>
<dbReference type="InterPro" id="IPR046078">
    <property type="entry name" value="DUF6096"/>
</dbReference>
<dbReference type="RefSeq" id="WP_146303333.1">
    <property type="nucleotide sequence ID" value="NZ_JANXKU010000004.1"/>
</dbReference>
<evidence type="ECO:0000313" key="3">
    <source>
        <dbReference type="Proteomes" id="UP000321659"/>
    </source>
</evidence>
<proteinExistence type="predicted"/>
<comment type="caution">
    <text evidence="2">The sequence shown here is derived from an EMBL/GenBank/DDBJ whole genome shotgun (WGS) entry which is preliminary data.</text>
</comment>
<evidence type="ECO:0000256" key="1">
    <source>
        <dbReference type="SAM" id="MobiDB-lite"/>
    </source>
</evidence>
<evidence type="ECO:0000313" key="2">
    <source>
        <dbReference type="EMBL" id="TWW10254.1"/>
    </source>
</evidence>
<reference evidence="2 3" key="1">
    <citation type="submission" date="2019-04" db="EMBL/GenBank/DDBJ databases">
        <title>In vitro growth and metabolic characteristics of meat-borne Lactobacillus algidus strains.</title>
        <authorList>
            <person name="Sade E."/>
            <person name="Per J."/>
            <person name="Tytti H."/>
            <person name="Johanna B.K."/>
        </authorList>
    </citation>
    <scope>NUCLEOTIDE SEQUENCE [LARGE SCALE GENOMIC DNA]</scope>
    <source>
        <strain evidence="2 3">LTS37-1</strain>
    </source>
</reference>
<dbReference type="EMBL" id="SRRQ01000018">
    <property type="protein sequence ID" value="TWW10254.1"/>
    <property type="molecule type" value="Genomic_DNA"/>
</dbReference>
<feature type="compositionally biased region" description="Basic and acidic residues" evidence="1">
    <location>
        <begin position="128"/>
        <end position="137"/>
    </location>
</feature>